<dbReference type="AlphaFoldDB" id="A0A223EPD6"/>
<accession>A0A223EPD6</accession>
<dbReference type="OrthoDB" id="2029026at2"/>
<dbReference type="Proteomes" id="UP000214618">
    <property type="component" value="Chromosome"/>
</dbReference>
<dbReference type="RefSeq" id="WP_063233856.1">
    <property type="nucleotide sequence ID" value="NZ_BCVO01000012.1"/>
</dbReference>
<reference evidence="1 2" key="1">
    <citation type="submission" date="2016-10" db="EMBL/GenBank/DDBJ databases">
        <title>The whole genome sequencing and assembly of Bacillus simplex DSM 1321 strain.</title>
        <authorList>
            <person name="Park M.-K."/>
            <person name="Lee Y.-J."/>
            <person name="Yi H."/>
            <person name="Bahn Y.-S."/>
            <person name="Kim J.F."/>
            <person name="Lee D.-W."/>
        </authorList>
    </citation>
    <scope>NUCLEOTIDE SEQUENCE [LARGE SCALE GENOMIC DNA]</scope>
    <source>
        <strain evidence="1 2">DSM 1321</strain>
    </source>
</reference>
<sequence>METYQRKMNHNRDEYRKLRWKQHRIQVTRLFEAVFSKNAFVDKVAIFGAGNCDDLDIEYLATKCNSIYLFDIDIESMEKGTANLPERTRKKIQLVEIDVTGLDKVDFDHHLSSMLNSGETAKGIIQYLKDTESRLGQLSESVFANYYNDFDIVATSAIYTQLFYNWAKELLSDHANHYQKNDADEMKNGILDLRDEIVRTVNHSISKCTKQNGFCITWTDILKIEPEYMDTINEGMNAIFALASNVGYGAALIGVRTFIEKVDKRELTLRYWTWDFNANKQYLTIGIIGRMNGL</sequence>
<protein>
    <recommendedName>
        <fullName evidence="3">Class I SAM-dependent methyltransferase</fullName>
    </recommendedName>
</protein>
<proteinExistence type="predicted"/>
<name>A0A223EPD6_9BACI</name>
<evidence type="ECO:0000313" key="2">
    <source>
        <dbReference type="Proteomes" id="UP000214618"/>
    </source>
</evidence>
<organism evidence="1 2">
    <name type="scientific">Peribacillus simplex NBRC 15720 = DSM 1321</name>
    <dbReference type="NCBI Taxonomy" id="1349754"/>
    <lineage>
        <taxon>Bacteria</taxon>
        <taxon>Bacillati</taxon>
        <taxon>Bacillota</taxon>
        <taxon>Bacilli</taxon>
        <taxon>Bacillales</taxon>
        <taxon>Bacillaceae</taxon>
        <taxon>Peribacillus</taxon>
    </lineage>
</organism>
<gene>
    <name evidence="1" type="ORF">BS1321_26190</name>
</gene>
<evidence type="ECO:0000313" key="1">
    <source>
        <dbReference type="EMBL" id="ASS97081.1"/>
    </source>
</evidence>
<dbReference type="GeneID" id="56476289"/>
<evidence type="ECO:0008006" key="3">
    <source>
        <dbReference type="Google" id="ProtNLM"/>
    </source>
</evidence>
<dbReference type="EMBL" id="CP017704">
    <property type="protein sequence ID" value="ASS97081.1"/>
    <property type="molecule type" value="Genomic_DNA"/>
</dbReference>